<feature type="domain" description="L,D-TPase catalytic" evidence="9">
    <location>
        <begin position="97"/>
        <end position="227"/>
    </location>
</feature>
<evidence type="ECO:0000256" key="6">
    <source>
        <dbReference type="ARBA" id="ARBA00023316"/>
    </source>
</evidence>
<organism evidence="10 11">
    <name type="scientific">Prosthecobacter algae</name>
    <dbReference type="NCBI Taxonomy" id="1144682"/>
    <lineage>
        <taxon>Bacteria</taxon>
        <taxon>Pseudomonadati</taxon>
        <taxon>Verrucomicrobiota</taxon>
        <taxon>Verrucomicrobiia</taxon>
        <taxon>Verrucomicrobiales</taxon>
        <taxon>Verrucomicrobiaceae</taxon>
        <taxon>Prosthecobacter</taxon>
    </lineage>
</organism>
<evidence type="ECO:0000256" key="2">
    <source>
        <dbReference type="ARBA" id="ARBA00005992"/>
    </source>
</evidence>
<name>A0ABP9P2X8_9BACT</name>
<dbReference type="SUPFAM" id="SSF141523">
    <property type="entry name" value="L,D-transpeptidase catalytic domain-like"/>
    <property type="match status" value="1"/>
</dbReference>
<comment type="pathway">
    <text evidence="1 7">Cell wall biogenesis; peptidoglycan biosynthesis.</text>
</comment>
<dbReference type="PANTHER" id="PTHR36699">
    <property type="entry name" value="LD-TRANSPEPTIDASE"/>
    <property type="match status" value="1"/>
</dbReference>
<evidence type="ECO:0000256" key="5">
    <source>
        <dbReference type="ARBA" id="ARBA00022984"/>
    </source>
</evidence>
<evidence type="ECO:0000256" key="8">
    <source>
        <dbReference type="SAM" id="SignalP"/>
    </source>
</evidence>
<evidence type="ECO:0000256" key="4">
    <source>
        <dbReference type="ARBA" id="ARBA00022960"/>
    </source>
</evidence>
<protein>
    <submittedName>
        <fullName evidence="10">Murein L,D-transpeptidase</fullName>
    </submittedName>
</protein>
<evidence type="ECO:0000313" key="10">
    <source>
        <dbReference type="EMBL" id="GAA5139651.1"/>
    </source>
</evidence>
<feature type="signal peptide" evidence="8">
    <location>
        <begin position="1"/>
        <end position="16"/>
    </location>
</feature>
<reference evidence="11" key="1">
    <citation type="journal article" date="2019" name="Int. J. Syst. Evol. Microbiol.">
        <title>The Global Catalogue of Microorganisms (GCM) 10K type strain sequencing project: providing services to taxonomists for standard genome sequencing and annotation.</title>
        <authorList>
            <consortium name="The Broad Institute Genomics Platform"/>
            <consortium name="The Broad Institute Genome Sequencing Center for Infectious Disease"/>
            <person name="Wu L."/>
            <person name="Ma J."/>
        </authorList>
    </citation>
    <scope>NUCLEOTIDE SEQUENCE [LARGE SCALE GENOMIC DNA]</scope>
    <source>
        <strain evidence="11">JCM 18053</strain>
    </source>
</reference>
<keyword evidence="6 7" id="KW-0961">Cell wall biogenesis/degradation</keyword>
<evidence type="ECO:0000256" key="1">
    <source>
        <dbReference type="ARBA" id="ARBA00004752"/>
    </source>
</evidence>
<feature type="active site" description="Nucleophile" evidence="7">
    <location>
        <position position="196"/>
    </location>
</feature>
<dbReference type="PROSITE" id="PS52029">
    <property type="entry name" value="LD_TPASE"/>
    <property type="match status" value="1"/>
</dbReference>
<dbReference type="Pfam" id="PF03734">
    <property type="entry name" value="YkuD"/>
    <property type="match status" value="1"/>
</dbReference>
<evidence type="ECO:0000256" key="7">
    <source>
        <dbReference type="PROSITE-ProRule" id="PRU01373"/>
    </source>
</evidence>
<feature type="active site" description="Proton donor/acceptor" evidence="7">
    <location>
        <position position="188"/>
    </location>
</feature>
<keyword evidence="4 7" id="KW-0133">Cell shape</keyword>
<dbReference type="EMBL" id="BAABIA010000004">
    <property type="protein sequence ID" value="GAA5139651.1"/>
    <property type="molecule type" value="Genomic_DNA"/>
</dbReference>
<keyword evidence="3" id="KW-0808">Transferase</keyword>
<evidence type="ECO:0000256" key="3">
    <source>
        <dbReference type="ARBA" id="ARBA00022679"/>
    </source>
</evidence>
<dbReference type="InterPro" id="IPR005490">
    <property type="entry name" value="LD_TPept_cat_dom"/>
</dbReference>
<keyword evidence="8" id="KW-0732">Signal</keyword>
<proteinExistence type="inferred from homology"/>
<keyword evidence="11" id="KW-1185">Reference proteome</keyword>
<accession>A0ABP9P2X8</accession>
<keyword evidence="5 7" id="KW-0573">Peptidoglycan synthesis</keyword>
<dbReference type="RefSeq" id="WP_345736304.1">
    <property type="nucleotide sequence ID" value="NZ_BAABIA010000004.1"/>
</dbReference>
<dbReference type="PANTHER" id="PTHR36699:SF1">
    <property type="entry name" value="L,D-TRANSPEPTIDASE YAFK-RELATED"/>
    <property type="match status" value="1"/>
</dbReference>
<comment type="caution">
    <text evidence="10">The sequence shown here is derived from an EMBL/GenBank/DDBJ whole genome shotgun (WGS) entry which is preliminary data.</text>
</comment>
<sequence length="278" mass="30691">MKNVFWLLIPMGAALAYFSSVPKGQTCSDCGPVISLPFLASVWSGRVSMKLPYPAPPAPEDWRKLSPPDRLAHARDRVQAPLNAELKKQGLRLGNPAFIRVFKESRTLELWLRSKQGWKLFRTYPIAAMSGNLGPKLIEGDGQAPEGFYSVDKAALNPGSNFHLSFNIGYPNAYDQHHGRTGSFIMVHGNEVSIGCFAMTDPVIEEIYLVVEAALSAGQDSTPVHVFPFPLTPERLAQAASHSSAAFWEELRPGYEAFQPTQPLPRITVQAGRYVLQK</sequence>
<evidence type="ECO:0000259" key="9">
    <source>
        <dbReference type="PROSITE" id="PS52029"/>
    </source>
</evidence>
<comment type="similarity">
    <text evidence="2">Belongs to the YkuD family.</text>
</comment>
<gene>
    <name evidence="10" type="ORF">GCM10023213_20690</name>
</gene>
<dbReference type="InterPro" id="IPR038063">
    <property type="entry name" value="Transpep_catalytic_dom"/>
</dbReference>
<evidence type="ECO:0000313" key="11">
    <source>
        <dbReference type="Proteomes" id="UP001499852"/>
    </source>
</evidence>
<feature type="chain" id="PRO_5046261426" evidence="8">
    <location>
        <begin position="17"/>
        <end position="278"/>
    </location>
</feature>
<dbReference type="Proteomes" id="UP001499852">
    <property type="component" value="Unassembled WGS sequence"/>
</dbReference>
<dbReference type="CDD" id="cd16913">
    <property type="entry name" value="YkuD_like"/>
    <property type="match status" value="1"/>
</dbReference>